<dbReference type="AlphaFoldDB" id="A0A327MC74"/>
<dbReference type="Gene3D" id="3.90.550.20">
    <property type="match status" value="1"/>
</dbReference>
<accession>A0A327MC74</accession>
<keyword evidence="3" id="KW-1185">Reference proteome</keyword>
<evidence type="ECO:0000313" key="2">
    <source>
        <dbReference type="EMBL" id="RAI59633.1"/>
    </source>
</evidence>
<dbReference type="OrthoDB" id="9774326at2"/>
<dbReference type="PANTHER" id="PTHR32385">
    <property type="entry name" value="MANNOSYL PHOSPHORYLINOSITOL CERAMIDE SYNTHASE"/>
    <property type="match status" value="1"/>
</dbReference>
<dbReference type="Proteomes" id="UP000249065">
    <property type="component" value="Unassembled WGS sequence"/>
</dbReference>
<dbReference type="GO" id="GO:0000030">
    <property type="term" value="F:mannosyltransferase activity"/>
    <property type="evidence" value="ECO:0007669"/>
    <property type="project" value="TreeGrafter"/>
</dbReference>
<evidence type="ECO:0008006" key="4">
    <source>
        <dbReference type="Google" id="ProtNLM"/>
    </source>
</evidence>
<dbReference type="RefSeq" id="WP_111469321.1">
    <property type="nucleotide sequence ID" value="NZ_QLIX01000004.1"/>
</dbReference>
<name>A0A327MC74_9PROT</name>
<dbReference type="InterPro" id="IPR029044">
    <property type="entry name" value="Nucleotide-diphossugar_trans"/>
</dbReference>
<evidence type="ECO:0000313" key="3">
    <source>
        <dbReference type="Proteomes" id="UP000249065"/>
    </source>
</evidence>
<comment type="caution">
    <text evidence="2">The sequence shown here is derived from an EMBL/GenBank/DDBJ whole genome shotgun (WGS) entry which is preliminary data.</text>
</comment>
<proteinExistence type="predicted"/>
<dbReference type="EMBL" id="QLIX01000004">
    <property type="protein sequence ID" value="RAI59633.1"/>
    <property type="molecule type" value="Genomic_DNA"/>
</dbReference>
<evidence type="ECO:0000256" key="1">
    <source>
        <dbReference type="ARBA" id="ARBA00022679"/>
    </source>
</evidence>
<gene>
    <name evidence="2" type="ORF">DOO78_08560</name>
</gene>
<dbReference type="PANTHER" id="PTHR32385:SF15">
    <property type="entry name" value="INOSITOL PHOSPHOCERAMIDE MANNOSYLTRANSFERASE 1"/>
    <property type="match status" value="1"/>
</dbReference>
<organism evidence="2 3">
    <name type="scientific">Roseicella frigidaeris</name>
    <dbReference type="NCBI Taxonomy" id="2230885"/>
    <lineage>
        <taxon>Bacteria</taxon>
        <taxon>Pseudomonadati</taxon>
        <taxon>Pseudomonadota</taxon>
        <taxon>Alphaproteobacteria</taxon>
        <taxon>Acetobacterales</taxon>
        <taxon>Roseomonadaceae</taxon>
        <taxon>Roseicella</taxon>
    </lineage>
</organism>
<sequence length="245" mass="28086">MTHDSGIPKVIHYCWFGSSPISELSRHCLETWHAVMPDYTVEAWTEARLDRSIPYVDMAYRQRKFAFVADYVRLKVLYEHGGIYLDTDVEALKPFDQLLGSRFFIGLQLPNSVGAGVIGAVKGHPFLKAALEQLDAEAASGTLSFEPLPEMVTRLLASRQFDDALVLPEDYFYPYNPYSSTVLKQKPLQSNISPRTLCIHHWEGTWLGDMSLRMMLRLRLKQALQKLRPMRLSRPPLPRPRTHRA</sequence>
<reference evidence="3" key="1">
    <citation type="submission" date="2018-06" db="EMBL/GenBank/DDBJ databases">
        <authorList>
            <person name="Khan S.A."/>
        </authorList>
    </citation>
    <scope>NUCLEOTIDE SEQUENCE [LARGE SCALE GENOMIC DNA]</scope>
    <source>
        <strain evidence="3">DB-1506</strain>
    </source>
</reference>
<dbReference type="Pfam" id="PF04488">
    <property type="entry name" value="Gly_transf_sug"/>
    <property type="match status" value="1"/>
</dbReference>
<keyword evidence="1" id="KW-0808">Transferase</keyword>
<dbReference type="GO" id="GO:0016020">
    <property type="term" value="C:membrane"/>
    <property type="evidence" value="ECO:0007669"/>
    <property type="project" value="GOC"/>
</dbReference>
<dbReference type="SUPFAM" id="SSF53448">
    <property type="entry name" value="Nucleotide-diphospho-sugar transferases"/>
    <property type="match status" value="1"/>
</dbReference>
<dbReference type="InterPro" id="IPR051706">
    <property type="entry name" value="Glycosyltransferase_domain"/>
</dbReference>
<dbReference type="InterPro" id="IPR007577">
    <property type="entry name" value="GlycoTrfase_DXD_sugar-bd_CS"/>
</dbReference>
<dbReference type="GO" id="GO:0051999">
    <property type="term" value="P:mannosyl-inositol phosphorylceramide biosynthetic process"/>
    <property type="evidence" value="ECO:0007669"/>
    <property type="project" value="TreeGrafter"/>
</dbReference>
<protein>
    <recommendedName>
        <fullName evidence="4">Glycosyl transferase</fullName>
    </recommendedName>
</protein>